<keyword evidence="3" id="KW-1185">Reference proteome</keyword>
<accession>A0AAN8ET81</accession>
<dbReference type="EMBL" id="WIXE01023536">
    <property type="protein sequence ID" value="KAK5966390.1"/>
    <property type="molecule type" value="Genomic_DNA"/>
</dbReference>
<name>A0AAN8ET81_TRICO</name>
<comment type="caution">
    <text evidence="2">The sequence shown here is derived from an EMBL/GenBank/DDBJ whole genome shotgun (WGS) entry which is preliminary data.</text>
</comment>
<sequence length="41" mass="4737">ESVSMVWTFMWYLIVLDVVSREEDAPQVGLAHLTESTVKNR</sequence>
<gene>
    <name evidence="2" type="ORF">GCK32_022018</name>
</gene>
<dbReference type="Proteomes" id="UP001331761">
    <property type="component" value="Unassembled WGS sequence"/>
</dbReference>
<protein>
    <submittedName>
        <fullName evidence="2">Uncharacterized protein</fullName>
    </submittedName>
</protein>
<feature type="chain" id="PRO_5043053488" evidence="1">
    <location>
        <begin position="22"/>
        <end position="41"/>
    </location>
</feature>
<feature type="non-terminal residue" evidence="2">
    <location>
        <position position="1"/>
    </location>
</feature>
<dbReference type="AlphaFoldDB" id="A0AAN8ET81"/>
<reference evidence="2 3" key="1">
    <citation type="submission" date="2019-10" db="EMBL/GenBank/DDBJ databases">
        <title>Assembly and Annotation for the nematode Trichostrongylus colubriformis.</title>
        <authorList>
            <person name="Martin J."/>
        </authorList>
    </citation>
    <scope>NUCLEOTIDE SEQUENCE [LARGE SCALE GENOMIC DNA]</scope>
    <source>
        <strain evidence="2">G859</strain>
        <tissue evidence="2">Whole worm</tissue>
    </source>
</reference>
<evidence type="ECO:0000256" key="1">
    <source>
        <dbReference type="SAM" id="SignalP"/>
    </source>
</evidence>
<organism evidence="2 3">
    <name type="scientific">Trichostrongylus colubriformis</name>
    <name type="common">Black scour worm</name>
    <dbReference type="NCBI Taxonomy" id="6319"/>
    <lineage>
        <taxon>Eukaryota</taxon>
        <taxon>Metazoa</taxon>
        <taxon>Ecdysozoa</taxon>
        <taxon>Nematoda</taxon>
        <taxon>Chromadorea</taxon>
        <taxon>Rhabditida</taxon>
        <taxon>Rhabditina</taxon>
        <taxon>Rhabditomorpha</taxon>
        <taxon>Strongyloidea</taxon>
        <taxon>Trichostrongylidae</taxon>
        <taxon>Trichostrongylus</taxon>
    </lineage>
</organism>
<evidence type="ECO:0000313" key="2">
    <source>
        <dbReference type="EMBL" id="KAK5966390.1"/>
    </source>
</evidence>
<keyword evidence="1" id="KW-0732">Signal</keyword>
<evidence type="ECO:0000313" key="3">
    <source>
        <dbReference type="Proteomes" id="UP001331761"/>
    </source>
</evidence>
<feature type="signal peptide" evidence="1">
    <location>
        <begin position="1"/>
        <end position="21"/>
    </location>
</feature>
<proteinExistence type="predicted"/>